<name>A0A2N6KEX3_9CYAN</name>
<proteinExistence type="predicted"/>
<evidence type="ECO:0000313" key="2">
    <source>
        <dbReference type="EMBL" id="PLZ97618.1"/>
    </source>
</evidence>
<sequence length="201" mass="23092">MTPPDSKFFTKTMSLPLTYLTIDEYLQLEQYSEVRHEYLGGQIFAMSGGSKEHNLIAGNIYSRLRSHLRGGSCSVFMADMKVRIELANQNNNIFYYPDVVVSCDSQDQDRYFLNYPCLIIEVLSPSTEVTDKREKLVNYQELESLREYVLVSQDDIKVEVYRKDSQGHWLLEILGKENELSLDSVGLSSTMADVYEDVLSI</sequence>
<accession>A0A2N6KEX3</accession>
<dbReference type="Gene3D" id="3.90.1570.10">
    <property type="entry name" value="tt1808, chain A"/>
    <property type="match status" value="1"/>
</dbReference>
<dbReference type="SUPFAM" id="SSF52980">
    <property type="entry name" value="Restriction endonuclease-like"/>
    <property type="match status" value="1"/>
</dbReference>
<dbReference type="CDD" id="cd06260">
    <property type="entry name" value="DUF820-like"/>
    <property type="match status" value="1"/>
</dbReference>
<dbReference type="PANTHER" id="PTHR36558:SF1">
    <property type="entry name" value="RESTRICTION ENDONUCLEASE DOMAIN-CONTAINING PROTEIN-RELATED"/>
    <property type="match status" value="1"/>
</dbReference>
<dbReference type="AlphaFoldDB" id="A0A2N6KEX3"/>
<comment type="caution">
    <text evidence="2">The sequence shown here is derived from an EMBL/GenBank/DDBJ whole genome shotgun (WGS) entry which is preliminary data.</text>
</comment>
<dbReference type="EMBL" id="NMQA01000164">
    <property type="protein sequence ID" value="PLZ97618.1"/>
    <property type="molecule type" value="Genomic_DNA"/>
</dbReference>
<gene>
    <name evidence="2" type="ORF">CEN50_14360</name>
</gene>
<organism evidence="2 3">
    <name type="scientific">Fischerella thermalis CCMEE 5268</name>
    <dbReference type="NCBI Taxonomy" id="2019662"/>
    <lineage>
        <taxon>Bacteria</taxon>
        <taxon>Bacillati</taxon>
        <taxon>Cyanobacteriota</taxon>
        <taxon>Cyanophyceae</taxon>
        <taxon>Nostocales</taxon>
        <taxon>Hapalosiphonaceae</taxon>
        <taxon>Fischerella</taxon>
    </lineage>
</organism>
<reference evidence="2 3" key="1">
    <citation type="submission" date="2017-07" db="EMBL/GenBank/DDBJ databases">
        <title>Genomes of Fischerella (Mastigocladus) sp. strains.</title>
        <authorList>
            <person name="Miller S.R."/>
        </authorList>
    </citation>
    <scope>NUCLEOTIDE SEQUENCE [LARGE SCALE GENOMIC DNA]</scope>
    <source>
        <strain evidence="2 3">CCMEE 5268</strain>
    </source>
</reference>
<evidence type="ECO:0000259" key="1">
    <source>
        <dbReference type="Pfam" id="PF05685"/>
    </source>
</evidence>
<dbReference type="InterPro" id="IPR008538">
    <property type="entry name" value="Uma2"/>
</dbReference>
<evidence type="ECO:0000313" key="3">
    <source>
        <dbReference type="Proteomes" id="UP000235025"/>
    </source>
</evidence>
<dbReference type="InterPro" id="IPR012296">
    <property type="entry name" value="Nuclease_put_TT1808"/>
</dbReference>
<dbReference type="Proteomes" id="UP000235025">
    <property type="component" value="Unassembled WGS sequence"/>
</dbReference>
<dbReference type="Pfam" id="PF05685">
    <property type="entry name" value="Uma2"/>
    <property type="match status" value="1"/>
</dbReference>
<dbReference type="InterPro" id="IPR011335">
    <property type="entry name" value="Restrct_endonuc-II-like"/>
</dbReference>
<dbReference type="PANTHER" id="PTHR36558">
    <property type="entry name" value="GLR1098 PROTEIN"/>
    <property type="match status" value="1"/>
</dbReference>
<protein>
    <recommendedName>
        <fullName evidence="1">Putative restriction endonuclease domain-containing protein</fullName>
    </recommendedName>
</protein>
<feature type="domain" description="Putative restriction endonuclease" evidence="1">
    <location>
        <begin position="23"/>
        <end position="188"/>
    </location>
</feature>